<evidence type="ECO:0000313" key="2">
    <source>
        <dbReference type="EMBL" id="MBO3096747.1"/>
    </source>
</evidence>
<reference evidence="2 3" key="1">
    <citation type="submission" date="2021-03" db="EMBL/GenBank/DDBJ databases">
        <title>Gelidibacter sp. nov., isolated from costal sediment.</title>
        <authorList>
            <person name="Lun K.-Y."/>
        </authorList>
    </citation>
    <scope>NUCLEOTIDE SEQUENCE [LARGE SCALE GENOMIC DNA]</scope>
    <source>
        <strain evidence="2 3">DF109</strain>
    </source>
</reference>
<protein>
    <submittedName>
        <fullName evidence="2">FkbM family methyltransferase</fullName>
    </submittedName>
</protein>
<dbReference type="InterPro" id="IPR006342">
    <property type="entry name" value="FkbM_mtfrase"/>
</dbReference>
<dbReference type="Gene3D" id="3.40.50.150">
    <property type="entry name" value="Vaccinia Virus protein VP39"/>
    <property type="match status" value="1"/>
</dbReference>
<proteinExistence type="predicted"/>
<dbReference type="NCBIfam" id="TIGR01444">
    <property type="entry name" value="fkbM_fam"/>
    <property type="match status" value="1"/>
</dbReference>
<dbReference type="PANTHER" id="PTHR34203">
    <property type="entry name" value="METHYLTRANSFERASE, FKBM FAMILY PROTEIN"/>
    <property type="match status" value="1"/>
</dbReference>
<gene>
    <name evidence="2" type="ORF">J4051_00575</name>
</gene>
<evidence type="ECO:0000313" key="3">
    <source>
        <dbReference type="Proteomes" id="UP000681315"/>
    </source>
</evidence>
<dbReference type="EMBL" id="JAGEVG010000001">
    <property type="protein sequence ID" value="MBO3096747.1"/>
    <property type="molecule type" value="Genomic_DNA"/>
</dbReference>
<dbReference type="SUPFAM" id="SSF53335">
    <property type="entry name" value="S-adenosyl-L-methionine-dependent methyltransferases"/>
    <property type="match status" value="1"/>
</dbReference>
<dbReference type="Pfam" id="PF05050">
    <property type="entry name" value="Methyltransf_21"/>
    <property type="match status" value="1"/>
</dbReference>
<evidence type="ECO:0000259" key="1">
    <source>
        <dbReference type="Pfam" id="PF05050"/>
    </source>
</evidence>
<keyword evidence="3" id="KW-1185">Reference proteome</keyword>
<organism evidence="2 3">
    <name type="scientific">Gelidibacter pelagius</name>
    <dbReference type="NCBI Taxonomy" id="2819985"/>
    <lineage>
        <taxon>Bacteria</taxon>
        <taxon>Pseudomonadati</taxon>
        <taxon>Bacteroidota</taxon>
        <taxon>Flavobacteriia</taxon>
        <taxon>Flavobacteriales</taxon>
        <taxon>Flavobacteriaceae</taxon>
        <taxon>Gelidibacter</taxon>
    </lineage>
</organism>
<dbReference type="PANTHER" id="PTHR34203:SF15">
    <property type="entry name" value="SLL1173 PROTEIN"/>
    <property type="match status" value="1"/>
</dbReference>
<sequence length="260" mass="29925">MKELVKKGIKTMLSRESRTLYKISKLPRYTKFTTTVLGSIFEGVDPPSFIAQYNEQIRRKTYKFNTTKESPYIIDCGVNIGLSVISLKNMYPKAKIIGFEPDPNIKEIADKNIKNAGYFDVELLQKAVWTEETKMTFFKEGSAGGKLTKEESDKTITVETFDLKKLLTKEVDFLKIDIEGAEFDVIKDINKQLHLVKNIFLEYHSKINEDQNLGEILDILKSNGFKYFVESGYINPESPLIERIEIDGFDNLINIFGYRI</sequence>
<dbReference type="GO" id="GO:0008168">
    <property type="term" value="F:methyltransferase activity"/>
    <property type="evidence" value="ECO:0007669"/>
    <property type="project" value="UniProtKB-KW"/>
</dbReference>
<dbReference type="InterPro" id="IPR029063">
    <property type="entry name" value="SAM-dependent_MTases_sf"/>
</dbReference>
<feature type="domain" description="Methyltransferase FkbM" evidence="1">
    <location>
        <begin position="75"/>
        <end position="227"/>
    </location>
</feature>
<keyword evidence="2" id="KW-0808">Transferase</keyword>
<comment type="caution">
    <text evidence="2">The sequence shown here is derived from an EMBL/GenBank/DDBJ whole genome shotgun (WGS) entry which is preliminary data.</text>
</comment>
<dbReference type="RefSeq" id="WP_208231667.1">
    <property type="nucleotide sequence ID" value="NZ_JAGEVG010000001.1"/>
</dbReference>
<dbReference type="Proteomes" id="UP000681315">
    <property type="component" value="Unassembled WGS sequence"/>
</dbReference>
<name>A0ABS3SM23_9FLAO</name>
<dbReference type="GO" id="GO:0032259">
    <property type="term" value="P:methylation"/>
    <property type="evidence" value="ECO:0007669"/>
    <property type="project" value="UniProtKB-KW"/>
</dbReference>
<accession>A0ABS3SM23</accession>
<dbReference type="InterPro" id="IPR052514">
    <property type="entry name" value="SAM-dependent_MTase"/>
</dbReference>
<keyword evidence="2" id="KW-0489">Methyltransferase</keyword>